<evidence type="ECO:0000256" key="2">
    <source>
        <dbReference type="ARBA" id="ARBA00009772"/>
    </source>
</evidence>
<feature type="transmembrane region" description="Helical" evidence="10">
    <location>
        <begin position="213"/>
        <end position="233"/>
    </location>
</feature>
<keyword evidence="4 10" id="KW-1003">Cell membrane</keyword>
<gene>
    <name evidence="11" type="primary">fliR</name>
    <name evidence="11" type="ORF">WMO37_03020</name>
</gene>
<feature type="transmembrane region" description="Helical" evidence="10">
    <location>
        <begin position="78"/>
        <end position="97"/>
    </location>
</feature>
<dbReference type="PRINTS" id="PR00953">
    <property type="entry name" value="TYPE3IMRPROT"/>
</dbReference>
<evidence type="ECO:0000256" key="4">
    <source>
        <dbReference type="ARBA" id="ARBA00022475"/>
    </source>
</evidence>
<feature type="transmembrane region" description="Helical" evidence="10">
    <location>
        <begin position="128"/>
        <end position="146"/>
    </location>
</feature>
<keyword evidence="11" id="KW-0966">Cell projection</keyword>
<evidence type="ECO:0000256" key="5">
    <source>
        <dbReference type="ARBA" id="ARBA00022692"/>
    </source>
</evidence>
<evidence type="ECO:0000256" key="10">
    <source>
        <dbReference type="RuleBase" id="RU362071"/>
    </source>
</evidence>
<comment type="caution">
    <text evidence="11">The sequence shown here is derived from an EMBL/GenBank/DDBJ whole genome shotgun (WGS) entry which is preliminary data.</text>
</comment>
<organism evidence="11 12">
    <name type="scientific">Lachnospira intestinalis</name>
    <dbReference type="NCBI Taxonomy" id="3133158"/>
    <lineage>
        <taxon>Bacteria</taxon>
        <taxon>Bacillati</taxon>
        <taxon>Bacillota</taxon>
        <taxon>Clostridia</taxon>
        <taxon>Lachnospirales</taxon>
        <taxon>Lachnospiraceae</taxon>
        <taxon>Lachnospira</taxon>
    </lineage>
</organism>
<keyword evidence="8 10" id="KW-0975">Bacterial flagellum</keyword>
<protein>
    <recommendedName>
        <fullName evidence="3 9">Flagellar biosynthetic protein FliR</fullName>
    </recommendedName>
</protein>
<keyword evidence="5 10" id="KW-0812">Transmembrane</keyword>
<name>A0ABV1H2S7_9FIRM</name>
<feature type="transmembrane region" description="Helical" evidence="10">
    <location>
        <begin position="42"/>
        <end position="58"/>
    </location>
</feature>
<evidence type="ECO:0000256" key="7">
    <source>
        <dbReference type="ARBA" id="ARBA00023136"/>
    </source>
</evidence>
<accession>A0ABV1H2S7</accession>
<keyword evidence="6 10" id="KW-1133">Transmembrane helix</keyword>
<feature type="transmembrane region" description="Helical" evidence="10">
    <location>
        <begin position="12"/>
        <end position="30"/>
    </location>
</feature>
<dbReference type="InterPro" id="IPR006303">
    <property type="entry name" value="FliR"/>
</dbReference>
<keyword evidence="12" id="KW-1185">Reference proteome</keyword>
<keyword evidence="11" id="KW-0282">Flagellum</keyword>
<reference evidence="11" key="1">
    <citation type="submission" date="2024-03" db="EMBL/GenBank/DDBJ databases">
        <title>Human intestinal bacterial collection.</title>
        <authorList>
            <person name="Pauvert C."/>
            <person name="Hitch T.C.A."/>
            <person name="Clavel T."/>
        </authorList>
    </citation>
    <scope>NUCLEOTIDE SEQUENCE [LARGE SCALE GENOMIC DNA]</scope>
    <source>
        <strain evidence="11">CLA-AA-H89B</strain>
    </source>
</reference>
<evidence type="ECO:0000256" key="6">
    <source>
        <dbReference type="ARBA" id="ARBA00022989"/>
    </source>
</evidence>
<dbReference type="PANTHER" id="PTHR30065:SF1">
    <property type="entry name" value="SURFACE PRESENTATION OF ANTIGENS PROTEIN SPAR"/>
    <property type="match status" value="1"/>
</dbReference>
<evidence type="ECO:0000313" key="12">
    <source>
        <dbReference type="Proteomes" id="UP001546774"/>
    </source>
</evidence>
<keyword evidence="7 10" id="KW-0472">Membrane</keyword>
<sequence length="259" mass="28549">MMDFEVALDQFEIFILILMRMASFVYTAPFFNTSGTPQKTKVGFSVFLSILVYSLQGSDVSVSYNGVIGYAALVLEEVAVGLLLGAVTSFCTQIILFSGKIIDMDTGISMAQIYDPTTRMQVGIMGNFYYYLVMLLLIVSGLHRYLVAAIVETYNAIPVGGVKFSSTIYTDILKFVSEYFVIGFRIALPVFAVMLLVNCILAIMAKVSPQMNMFVVGIQLKLFVGLLVIYFTISMLPAVSGYILEEIETIFAALVRGMS</sequence>
<feature type="transmembrane region" description="Helical" evidence="10">
    <location>
        <begin position="179"/>
        <end position="201"/>
    </location>
</feature>
<keyword evidence="11" id="KW-0969">Cilium</keyword>
<evidence type="ECO:0000256" key="9">
    <source>
        <dbReference type="NCBIfam" id="TIGR01400"/>
    </source>
</evidence>
<comment type="subcellular location">
    <subcellularLocation>
        <location evidence="10">Cell membrane</location>
        <topology evidence="10">Multi-pass membrane protein</topology>
    </subcellularLocation>
    <subcellularLocation>
        <location evidence="10">Bacterial flagellum basal body</location>
    </subcellularLocation>
</comment>
<comment type="similarity">
    <text evidence="2 10">Belongs to the FliR/MopE/SpaR family.</text>
</comment>
<dbReference type="PANTHER" id="PTHR30065">
    <property type="entry name" value="FLAGELLAR BIOSYNTHETIC PROTEIN FLIR"/>
    <property type="match status" value="1"/>
</dbReference>
<evidence type="ECO:0000256" key="3">
    <source>
        <dbReference type="ARBA" id="ARBA00021717"/>
    </source>
</evidence>
<dbReference type="NCBIfam" id="TIGR01400">
    <property type="entry name" value="fliR"/>
    <property type="match status" value="1"/>
</dbReference>
<evidence type="ECO:0000256" key="8">
    <source>
        <dbReference type="ARBA" id="ARBA00023143"/>
    </source>
</evidence>
<evidence type="ECO:0000313" key="11">
    <source>
        <dbReference type="EMBL" id="MEQ2553986.1"/>
    </source>
</evidence>
<proteinExistence type="inferred from homology"/>
<comment type="function">
    <text evidence="1 10">Role in flagellar biosynthesis.</text>
</comment>
<dbReference type="Pfam" id="PF01311">
    <property type="entry name" value="Bac_export_1"/>
    <property type="match status" value="1"/>
</dbReference>
<dbReference type="Proteomes" id="UP001546774">
    <property type="component" value="Unassembled WGS sequence"/>
</dbReference>
<dbReference type="EMBL" id="JBBMFS010000002">
    <property type="protein sequence ID" value="MEQ2553986.1"/>
    <property type="molecule type" value="Genomic_DNA"/>
</dbReference>
<dbReference type="InterPro" id="IPR002010">
    <property type="entry name" value="T3SS_IM_R"/>
</dbReference>
<evidence type="ECO:0000256" key="1">
    <source>
        <dbReference type="ARBA" id="ARBA00002578"/>
    </source>
</evidence>